<protein>
    <submittedName>
        <fullName evidence="2">Uncharacterized protein</fullName>
    </submittedName>
</protein>
<feature type="region of interest" description="Disordered" evidence="1">
    <location>
        <begin position="975"/>
        <end position="994"/>
    </location>
</feature>
<dbReference type="PANTHER" id="PTHR34536">
    <property type="entry name" value="DENTIN SIALOPHOSPHOPROTEIN-LIKE PROTEIN"/>
    <property type="match status" value="1"/>
</dbReference>
<feature type="compositionally biased region" description="Pro residues" evidence="1">
    <location>
        <begin position="140"/>
        <end position="153"/>
    </location>
</feature>
<sequence>MTRFCTCTRGLASTLELSRKRKQVAKASCNACGRPLVDGVGPLPASMLSTVGLEDTNFINPDLTWKTVTKGYRSAPRRPRRRASRSLNVGVQLDDKSPKRVEDLLVSESEKLGVAVLGQRFADKVEHVPIKKRRLLLRSPSPPRWTPSPPRWTPSPYHEESLSPQSQTHSPHPEEPKQLLNGECASGLWCCPDSISNQQMGAFDGSIVVQLGQGVDDGDMNGRLEDFSGIALLAAAACNNSIGDDVDNAKEGPIVEEFLTPEGFDSSISAKPLKENTASVKKDLVLEENMDGSFVQDNSMAISQTLRNNENVEEAKSPVCSKDDRLHWDLNTVMDAWEQPCDDLNVHSQSNVSESVPDVVMHIEELENLDGCEIHRNPEDIQDDTESKPKPQPQPQLQPMVCKMVSADVHGNHMPLDPSCMAPGTRKSNIGEHKLEACSGYERTWFEVKSSSTEHAMEPLKYAGADTKASTQVVSADALFGIPLCPVIDHVSSTCSSEETINTTSVRDGVMQNGEDCCLTSAMQLGRTTSLESAQLGNHVVPDTAVLEKAPCEIDSIQSKDGEDSGKTSGLPDNRTSPREVISTVTCQTLDFEYSVSKSESYPSPECENLSAAIVAGQRIVTVDVKGEDDKASAADAALIGSQLHVEPKELIPKSCGHSAPNEGTQGKFISHESCETYGKGPASHSGKIDLEDPSEKCYNLDVSYDARGHIVGMENMAEFQSGYDSPFEDGELRESVLYSWDENEVEGETECVDYESDNREADDFDAVDYSMSEKAEVEQCGKGDALKKPSHSATSKTKFSGWDFLPEGRESSTDRTGEVNDVSTRKIRTSKCIDGHDIKGLSAGEVGSRASRGKLSCGEGPSCSDVLHRKGAVFIERSRSNNLDDSYFRAEREFDSEKSLGRDRFALEMRDRSQEDGHWVDSSVGYWDSRSRYATGYHGCGRPRPRSDIANMAAKVEGLTCCDNRPSINYSLKGVSRPPIRRRSPIDKDDVYGMHRGRVPVRDISRVRSRGRSGIYSHGVSRGPREEFHGLAFEDPSSSSAHVPHYLARREQGFSPSLNRGAHSSQPYRKSRSRSRSRSPLTWRLQRERNVGTRFHRRSSDFRSETRMKRMRLPFQKSSFPADDEESFLSLPRGRFSPEYNSRWIDDRNCVPDHFRDRRSPVRMFRRSQRFDSVGSPGRLKSNDYFRPVIRPGRFSGMADSAGRRHKYDSSDDDRRKQGDRYEMVHRVRRYDTGGVVRRFRHDAENCFEAHNEDDCVRQTDRRDVLGAREERGPFRYNNDRMYITAPKSSGIRDYDEDASPRRG</sequence>
<feature type="region of interest" description="Disordered" evidence="1">
    <location>
        <begin position="556"/>
        <end position="580"/>
    </location>
</feature>
<feature type="compositionally biased region" description="Basic and acidic residues" evidence="1">
    <location>
        <begin position="985"/>
        <end position="994"/>
    </location>
</feature>
<feature type="region of interest" description="Disordered" evidence="1">
    <location>
        <begin position="371"/>
        <end position="397"/>
    </location>
</feature>
<evidence type="ECO:0000256" key="1">
    <source>
        <dbReference type="SAM" id="MobiDB-lite"/>
    </source>
</evidence>
<name>A0A5B6YGP8_DAVIN</name>
<feature type="compositionally biased region" description="Basic and acidic residues" evidence="1">
    <location>
        <begin position="1209"/>
        <end position="1222"/>
    </location>
</feature>
<dbReference type="PANTHER" id="PTHR34536:SF6">
    <property type="entry name" value="DENTIN SIALOPHOSPHOPROTEIN-LIKE PROTEIN"/>
    <property type="match status" value="1"/>
</dbReference>
<feature type="compositionally biased region" description="Polar residues" evidence="1">
    <location>
        <begin position="1055"/>
        <end position="1069"/>
    </location>
</feature>
<gene>
    <name evidence="2" type="ORF">Din_000037</name>
</gene>
<feature type="region of interest" description="Disordered" evidence="1">
    <location>
        <begin position="1197"/>
        <end position="1222"/>
    </location>
</feature>
<feature type="region of interest" description="Disordered" evidence="1">
    <location>
        <begin position="138"/>
        <end position="179"/>
    </location>
</feature>
<accession>A0A5B6YGP8</accession>
<proteinExistence type="predicted"/>
<evidence type="ECO:0000313" key="2">
    <source>
        <dbReference type="EMBL" id="MPA30596.1"/>
    </source>
</evidence>
<organism evidence="2">
    <name type="scientific">Davidia involucrata</name>
    <name type="common">Dove tree</name>
    <dbReference type="NCBI Taxonomy" id="16924"/>
    <lineage>
        <taxon>Eukaryota</taxon>
        <taxon>Viridiplantae</taxon>
        <taxon>Streptophyta</taxon>
        <taxon>Embryophyta</taxon>
        <taxon>Tracheophyta</taxon>
        <taxon>Spermatophyta</taxon>
        <taxon>Magnoliopsida</taxon>
        <taxon>eudicotyledons</taxon>
        <taxon>Gunneridae</taxon>
        <taxon>Pentapetalae</taxon>
        <taxon>asterids</taxon>
        <taxon>Cornales</taxon>
        <taxon>Nyssaceae</taxon>
        <taxon>Davidia</taxon>
    </lineage>
</organism>
<feature type="compositionally biased region" description="Basic and acidic residues" evidence="1">
    <location>
        <begin position="372"/>
        <end position="389"/>
    </location>
</feature>
<feature type="region of interest" description="Disordered" evidence="1">
    <location>
        <begin position="1053"/>
        <end position="1091"/>
    </location>
</feature>
<dbReference type="EMBL" id="GHES01000037">
    <property type="protein sequence ID" value="MPA30596.1"/>
    <property type="molecule type" value="Transcribed_RNA"/>
</dbReference>
<reference evidence="2" key="1">
    <citation type="submission" date="2019-08" db="EMBL/GenBank/DDBJ databases">
        <title>Reference gene set and small RNA set construction with multiple tissues from Davidia involucrata Baill.</title>
        <authorList>
            <person name="Yang H."/>
            <person name="Zhou C."/>
            <person name="Li G."/>
            <person name="Wang J."/>
            <person name="Gao P."/>
            <person name="Wang M."/>
            <person name="Wang R."/>
            <person name="Zhao Y."/>
        </authorList>
    </citation>
    <scope>NUCLEOTIDE SEQUENCE</scope>
    <source>
        <tissue evidence="2">Mixed with DoveR01_LX</tissue>
    </source>
</reference>